<dbReference type="RefSeq" id="WP_173141155.1">
    <property type="nucleotide sequence ID" value="NZ_CBCSGW010000041.1"/>
</dbReference>
<proteinExistence type="predicted"/>
<evidence type="ECO:0000256" key="1">
    <source>
        <dbReference type="ARBA" id="ARBA00001954"/>
    </source>
</evidence>
<accession>A0ABX2FFM0</accession>
<dbReference type="InterPro" id="IPR003347">
    <property type="entry name" value="JmjC_dom"/>
</dbReference>
<keyword evidence="3" id="KW-0408">Iron</keyword>
<dbReference type="SUPFAM" id="SSF51197">
    <property type="entry name" value="Clavaminate synthase-like"/>
    <property type="match status" value="1"/>
</dbReference>
<feature type="region of interest" description="Disordered" evidence="4">
    <location>
        <begin position="285"/>
        <end position="311"/>
    </location>
</feature>
<dbReference type="Pfam" id="PF08007">
    <property type="entry name" value="JmjC_2"/>
    <property type="match status" value="1"/>
</dbReference>
<dbReference type="InterPro" id="IPR039994">
    <property type="entry name" value="NO66-like"/>
</dbReference>
<evidence type="ECO:0000256" key="2">
    <source>
        <dbReference type="ARBA" id="ARBA00022723"/>
    </source>
</evidence>
<dbReference type="PROSITE" id="PS51184">
    <property type="entry name" value="JMJC"/>
    <property type="match status" value="1"/>
</dbReference>
<protein>
    <submittedName>
        <fullName evidence="6">JmjC domain-containing protein</fullName>
    </submittedName>
</protein>
<gene>
    <name evidence="6" type="ORF">GC106_74320</name>
</gene>
<comment type="caution">
    <text evidence="6">The sequence shown here is derived from an EMBL/GenBank/DDBJ whole genome shotgun (WGS) entry which is preliminary data.</text>
</comment>
<keyword evidence="2" id="KW-0479">Metal-binding</keyword>
<dbReference type="Gene3D" id="2.60.120.650">
    <property type="entry name" value="Cupin"/>
    <property type="match status" value="1"/>
</dbReference>
<evidence type="ECO:0000256" key="3">
    <source>
        <dbReference type="ARBA" id="ARBA00023004"/>
    </source>
</evidence>
<dbReference type="PANTHER" id="PTHR13096">
    <property type="entry name" value="MINA53 MYC INDUCED NUCLEAR ANTIGEN"/>
    <property type="match status" value="1"/>
</dbReference>
<evidence type="ECO:0000256" key="4">
    <source>
        <dbReference type="SAM" id="MobiDB-lite"/>
    </source>
</evidence>
<evidence type="ECO:0000313" key="7">
    <source>
        <dbReference type="Proteomes" id="UP000763557"/>
    </source>
</evidence>
<dbReference type="EMBL" id="JAAATY010000035">
    <property type="protein sequence ID" value="NRN70167.1"/>
    <property type="molecule type" value="Genomic_DNA"/>
</dbReference>
<evidence type="ECO:0000313" key="6">
    <source>
        <dbReference type="EMBL" id="NRN70167.1"/>
    </source>
</evidence>
<name>A0ABX2FFM0_9PSEU</name>
<reference evidence="6 7" key="1">
    <citation type="submission" date="2020-01" db="EMBL/GenBank/DDBJ databases">
        <title>Kibdelosporangium persica a novel Actinomycetes from a hot desert in Iran.</title>
        <authorList>
            <person name="Safaei N."/>
            <person name="Zaburannyi N."/>
            <person name="Mueller R."/>
            <person name="Wink J."/>
        </authorList>
    </citation>
    <scope>NUCLEOTIDE SEQUENCE [LARGE SCALE GENOMIC DNA]</scope>
    <source>
        <strain evidence="6 7">4NS15</strain>
    </source>
</reference>
<sequence>MTVSHGFDLLTTQNANIESAWGVRTTPVPVAPSLLASVEQIAIDRLLATEGLRPPYISFARNGKQVPDRAVTVGAVPSADPDAGQLDGAKARALVADGATVMLYQAHRWIGSLGEIAARLSSALRARCDVTVFHTPAHNPGLAWHRDGQHVIAVQTAGSKEWHVERNAPTNWWATGALVGDGPSTEVTHLTLRRGEALYMPPGVAHTARATDETSTHVSFVIQEPETKDLMLAMFERALQDVRTRLEAGPIAERGARATAVARELATTIHDLDVDELLSLVEEDAMATEQPPTSPTEPAPGDALKWKLAGD</sequence>
<organism evidence="6 7">
    <name type="scientific">Kibdelosporangium persicum</name>
    <dbReference type="NCBI Taxonomy" id="2698649"/>
    <lineage>
        <taxon>Bacteria</taxon>
        <taxon>Bacillati</taxon>
        <taxon>Actinomycetota</taxon>
        <taxon>Actinomycetes</taxon>
        <taxon>Pseudonocardiales</taxon>
        <taxon>Pseudonocardiaceae</taxon>
        <taxon>Kibdelosporangium</taxon>
    </lineage>
</organism>
<keyword evidence="7" id="KW-1185">Reference proteome</keyword>
<comment type="cofactor">
    <cofactor evidence="1">
        <name>Fe(2+)</name>
        <dbReference type="ChEBI" id="CHEBI:29033"/>
    </cofactor>
</comment>
<dbReference type="Proteomes" id="UP000763557">
    <property type="component" value="Unassembled WGS sequence"/>
</dbReference>
<evidence type="ECO:0000259" key="5">
    <source>
        <dbReference type="PROSITE" id="PS51184"/>
    </source>
</evidence>
<feature type="domain" description="JmjC" evidence="5">
    <location>
        <begin position="99"/>
        <end position="239"/>
    </location>
</feature>
<dbReference type="PANTHER" id="PTHR13096:SF8">
    <property type="entry name" value="RIBOSOMAL OXYGENASE 1"/>
    <property type="match status" value="1"/>
</dbReference>